<dbReference type="PANTHER" id="PTHR13789">
    <property type="entry name" value="MONOOXYGENASE"/>
    <property type="match status" value="1"/>
</dbReference>
<evidence type="ECO:0000259" key="6">
    <source>
        <dbReference type="Pfam" id="PF01494"/>
    </source>
</evidence>
<dbReference type="SUPFAM" id="SSF54373">
    <property type="entry name" value="FAD-linked reductases, C-terminal domain"/>
    <property type="match status" value="1"/>
</dbReference>
<dbReference type="PRINTS" id="PR00420">
    <property type="entry name" value="RNGMNOXGNASE"/>
</dbReference>
<dbReference type="GO" id="GO:0004497">
    <property type="term" value="F:monooxygenase activity"/>
    <property type="evidence" value="ECO:0007669"/>
    <property type="project" value="UniProtKB-KW"/>
</dbReference>
<dbReference type="InterPro" id="IPR002938">
    <property type="entry name" value="FAD-bd"/>
</dbReference>
<protein>
    <submittedName>
        <fullName evidence="7">FAD-dependent monooxygenase</fullName>
    </submittedName>
</protein>
<sequence>MTANGRRLRILIAGGGIGGLTAALALLQRGFEVQVFEQASELREVGAGVQISANGSRALHALGIGEAVEREACEASGKEIRLWSSGQTWKLFDLGAESVARYGHPYYTVYRPDLHGALAEAVRRAAPDTIRLGARVASFAQDGEGVTLDLADGSKVRGDALIGADGIHSRIRHGLFGEDRARFSGMLAWRGVIPMDALPPHMRRTVATNWIGPGRHVVHYPLHHGELMNFVGIVERSDWQVESWTERGTTEELAADFAGWHEDVHAMIRAIEVPYKWALMLRPPLERWTEGRVTLLGDACHPTLPMMAQGAVQAIEDGFVLGRALEAGSENIPAALLRYEEARRERTNRMVVASAENAARFHNPALAEAAGAQAYVDREWAEERVRERYDWLFRYRVDEVAV</sequence>
<evidence type="ECO:0000256" key="2">
    <source>
        <dbReference type="ARBA" id="ARBA00022630"/>
    </source>
</evidence>
<keyword evidence="3" id="KW-0274">FAD</keyword>
<name>A0A940S6F3_9PROT</name>
<dbReference type="Pfam" id="PF01494">
    <property type="entry name" value="FAD_binding_3"/>
    <property type="match status" value="1"/>
</dbReference>
<organism evidence="7 8">
    <name type="scientific">Roseomonas indoligenes</name>
    <dbReference type="NCBI Taxonomy" id="2820811"/>
    <lineage>
        <taxon>Bacteria</taxon>
        <taxon>Pseudomonadati</taxon>
        <taxon>Pseudomonadota</taxon>
        <taxon>Alphaproteobacteria</taxon>
        <taxon>Acetobacterales</taxon>
        <taxon>Roseomonadaceae</taxon>
        <taxon>Roseomonas</taxon>
    </lineage>
</organism>
<dbReference type="GO" id="GO:0071949">
    <property type="term" value="F:FAD binding"/>
    <property type="evidence" value="ECO:0007669"/>
    <property type="project" value="InterPro"/>
</dbReference>
<dbReference type="EMBL" id="JAGIZA010000017">
    <property type="protein sequence ID" value="MBP0495461.1"/>
    <property type="molecule type" value="Genomic_DNA"/>
</dbReference>
<evidence type="ECO:0000256" key="4">
    <source>
        <dbReference type="ARBA" id="ARBA00023002"/>
    </source>
</evidence>
<dbReference type="Proteomes" id="UP000677537">
    <property type="component" value="Unassembled WGS sequence"/>
</dbReference>
<dbReference type="InterPro" id="IPR036188">
    <property type="entry name" value="FAD/NAD-bd_sf"/>
</dbReference>
<evidence type="ECO:0000313" key="8">
    <source>
        <dbReference type="Proteomes" id="UP000677537"/>
    </source>
</evidence>
<evidence type="ECO:0000256" key="5">
    <source>
        <dbReference type="ARBA" id="ARBA00023033"/>
    </source>
</evidence>
<keyword evidence="4" id="KW-0560">Oxidoreductase</keyword>
<keyword evidence="8" id="KW-1185">Reference proteome</keyword>
<comment type="caution">
    <text evidence="7">The sequence shown here is derived from an EMBL/GenBank/DDBJ whole genome shotgun (WGS) entry which is preliminary data.</text>
</comment>
<keyword evidence="5 7" id="KW-0503">Monooxygenase</keyword>
<comment type="cofactor">
    <cofactor evidence="1">
        <name>FAD</name>
        <dbReference type="ChEBI" id="CHEBI:57692"/>
    </cofactor>
</comment>
<dbReference type="Gene3D" id="3.50.50.60">
    <property type="entry name" value="FAD/NAD(P)-binding domain"/>
    <property type="match status" value="1"/>
</dbReference>
<dbReference type="InterPro" id="IPR050493">
    <property type="entry name" value="FAD-dep_Monooxygenase_BioMet"/>
</dbReference>
<evidence type="ECO:0000256" key="3">
    <source>
        <dbReference type="ARBA" id="ARBA00022827"/>
    </source>
</evidence>
<keyword evidence="2" id="KW-0285">Flavoprotein</keyword>
<dbReference type="SUPFAM" id="SSF51905">
    <property type="entry name" value="FAD/NAD(P)-binding domain"/>
    <property type="match status" value="1"/>
</dbReference>
<dbReference type="PANTHER" id="PTHR13789:SF318">
    <property type="entry name" value="GERANYLGERANYL DIPHOSPHATE REDUCTASE"/>
    <property type="match status" value="1"/>
</dbReference>
<gene>
    <name evidence="7" type="ORF">J5Y10_21935</name>
</gene>
<feature type="domain" description="FAD-binding" evidence="6">
    <location>
        <begin position="9"/>
        <end position="351"/>
    </location>
</feature>
<dbReference type="RefSeq" id="WP_209376261.1">
    <property type="nucleotide sequence ID" value="NZ_JAGIZA010000017.1"/>
</dbReference>
<dbReference type="AlphaFoldDB" id="A0A940S6F3"/>
<reference evidence="7" key="1">
    <citation type="submission" date="2021-03" db="EMBL/GenBank/DDBJ databases">
        <authorList>
            <person name="So Y."/>
        </authorList>
    </citation>
    <scope>NUCLEOTIDE SEQUENCE</scope>
    <source>
        <strain evidence="7">SG15</strain>
    </source>
</reference>
<proteinExistence type="predicted"/>
<evidence type="ECO:0000256" key="1">
    <source>
        <dbReference type="ARBA" id="ARBA00001974"/>
    </source>
</evidence>
<evidence type="ECO:0000313" key="7">
    <source>
        <dbReference type="EMBL" id="MBP0495461.1"/>
    </source>
</evidence>
<accession>A0A940S6F3</accession>